<dbReference type="PANTHER" id="PTHR46250:SF18">
    <property type="entry name" value="MYB_SANT-LIKE DOMAIN-CONTAINING PROTEIN"/>
    <property type="match status" value="1"/>
</dbReference>
<dbReference type="OrthoDB" id="2686136at2759"/>
<dbReference type="Proteomes" id="UP000321947">
    <property type="component" value="Unassembled WGS sequence"/>
</dbReference>
<gene>
    <name evidence="2" type="ORF">E5676_scaffold343G00480</name>
    <name evidence="1" type="ORF">E6C27_scaffold19G002170</name>
</gene>
<reference evidence="3 4" key="1">
    <citation type="submission" date="2019-08" db="EMBL/GenBank/DDBJ databases">
        <title>Draft genome sequences of two oriental melons (Cucumis melo L. var makuwa).</title>
        <authorList>
            <person name="Kwon S.-Y."/>
        </authorList>
    </citation>
    <scope>NUCLEOTIDE SEQUENCE [LARGE SCALE GENOMIC DNA]</scope>
    <source>
        <strain evidence="4">cv. Chang Bougi</strain>
        <strain evidence="3">cv. SW 3</strain>
        <tissue evidence="1">Leaf</tissue>
    </source>
</reference>
<name>A0A5A7SKJ7_CUCMM</name>
<dbReference type="AlphaFoldDB" id="A0A5A7SKJ7"/>
<protein>
    <submittedName>
        <fullName evidence="1">Retrotransposon protein</fullName>
    </submittedName>
</protein>
<evidence type="ECO:0000313" key="1">
    <source>
        <dbReference type="EMBL" id="KAA0026234.1"/>
    </source>
</evidence>
<dbReference type="PANTHER" id="PTHR46250">
    <property type="entry name" value="MYB/SANT-LIKE DNA-BINDING DOMAIN PROTEIN-RELATED"/>
    <property type="match status" value="1"/>
</dbReference>
<accession>A0A5A7SKJ7</accession>
<evidence type="ECO:0000313" key="2">
    <source>
        <dbReference type="EMBL" id="TYK30718.1"/>
    </source>
</evidence>
<dbReference type="Proteomes" id="UP000321393">
    <property type="component" value="Unassembled WGS sequence"/>
</dbReference>
<organism evidence="1 3">
    <name type="scientific">Cucumis melo var. makuwa</name>
    <name type="common">Oriental melon</name>
    <dbReference type="NCBI Taxonomy" id="1194695"/>
    <lineage>
        <taxon>Eukaryota</taxon>
        <taxon>Viridiplantae</taxon>
        <taxon>Streptophyta</taxon>
        <taxon>Embryophyta</taxon>
        <taxon>Tracheophyta</taxon>
        <taxon>Spermatophyta</taxon>
        <taxon>Magnoliopsida</taxon>
        <taxon>eudicotyledons</taxon>
        <taxon>Gunneridae</taxon>
        <taxon>Pentapetalae</taxon>
        <taxon>rosids</taxon>
        <taxon>fabids</taxon>
        <taxon>Cucurbitales</taxon>
        <taxon>Cucurbitaceae</taxon>
        <taxon>Benincaseae</taxon>
        <taxon>Cucumis</taxon>
    </lineage>
</organism>
<comment type="caution">
    <text evidence="1">The sequence shown here is derived from an EMBL/GenBank/DDBJ whole genome shotgun (WGS) entry which is preliminary data.</text>
</comment>
<evidence type="ECO:0000313" key="4">
    <source>
        <dbReference type="Proteomes" id="UP000321947"/>
    </source>
</evidence>
<dbReference type="EMBL" id="SSTD01000240">
    <property type="protein sequence ID" value="TYK30718.1"/>
    <property type="molecule type" value="Genomic_DNA"/>
</dbReference>
<dbReference type="EMBL" id="SSTE01022979">
    <property type="protein sequence ID" value="KAA0026234.1"/>
    <property type="molecule type" value="Genomic_DNA"/>
</dbReference>
<proteinExistence type="predicted"/>
<sequence length="173" mass="20153">MTYCDNVDDVDEGDSEYTMTTASKDIHYIETTNEWFRPGYLAQLVCMMAEKLPGCRVRATTVIDYRIKTLKWTFQAFAEMRGPSEGLLNKLFPYYEKLTYVFGRDRTVGRFAETFADVVSNEPVEMMYAHHDLLALQMVGPDRVDPRGRREVSERWMVKAYIWRSTKRTSNSG</sequence>
<evidence type="ECO:0000313" key="3">
    <source>
        <dbReference type="Proteomes" id="UP000321393"/>
    </source>
</evidence>